<dbReference type="EMBL" id="AGNK02000339">
    <property type="status" value="NOT_ANNOTATED_CDS"/>
    <property type="molecule type" value="Genomic_DNA"/>
</dbReference>
<reference evidence="3" key="2">
    <citation type="submission" date="2018-08" db="UniProtKB">
        <authorList>
            <consortium name="EnsemblPlants"/>
        </authorList>
    </citation>
    <scope>IDENTIFICATION</scope>
    <source>
        <strain evidence="3">Yugu1</strain>
    </source>
</reference>
<dbReference type="AlphaFoldDB" id="K3YXX2"/>
<organism evidence="3 4">
    <name type="scientific">Setaria italica</name>
    <name type="common">Foxtail millet</name>
    <name type="synonym">Panicum italicum</name>
    <dbReference type="NCBI Taxonomy" id="4555"/>
    <lineage>
        <taxon>Eukaryota</taxon>
        <taxon>Viridiplantae</taxon>
        <taxon>Streptophyta</taxon>
        <taxon>Embryophyta</taxon>
        <taxon>Tracheophyta</taxon>
        <taxon>Spermatophyta</taxon>
        <taxon>Magnoliopsida</taxon>
        <taxon>Liliopsida</taxon>
        <taxon>Poales</taxon>
        <taxon>Poaceae</taxon>
        <taxon>PACMAD clade</taxon>
        <taxon>Panicoideae</taxon>
        <taxon>Panicodae</taxon>
        <taxon>Paniceae</taxon>
        <taxon>Cenchrinae</taxon>
        <taxon>Setaria</taxon>
    </lineage>
</organism>
<feature type="domain" description="DUF8040" evidence="2">
    <location>
        <begin position="1"/>
        <end position="69"/>
    </location>
</feature>
<name>K3YXX2_SETIT</name>
<dbReference type="InterPro" id="IPR058353">
    <property type="entry name" value="DUF8040"/>
</dbReference>
<accession>K3YXX2</accession>
<evidence type="ECO:0000313" key="4">
    <source>
        <dbReference type="Proteomes" id="UP000004995"/>
    </source>
</evidence>
<dbReference type="PANTHER" id="PTHR46934:SF9">
    <property type="entry name" value="MYB_SANT-LIKE DOMAIN-CONTAINING PROTEIN"/>
    <property type="match status" value="1"/>
</dbReference>
<dbReference type="EnsemblPlants" id="KQL29787">
    <property type="protein sequence ID" value="KQL29787"/>
    <property type="gene ID" value="SETIT_019121mg"/>
</dbReference>
<protein>
    <submittedName>
        <fullName evidence="3">Uncharacterized protein</fullName>
    </submittedName>
</protein>
<sequence>MELEIFRVIANYLRVENLLRDTHGVRVEEQMGIFMFMLSHNTNTDRLKKEFQNSGETSHRKIIEFFDIISALTHRFLKLPNVNQTHGGWITNQIISTHLIMLSCQRGITTTQMNCNQMKEAPYETKLLFRSMSTERATWSYMYEKGLGDILKELANVPMNITNKFNDMFPTSHFTKQQVKEKEKELKANYKIIKEARKSGVGWNDTLGMIIAEPKGWEKLIKVRSLKWRIHFI</sequence>
<dbReference type="InterPro" id="IPR024752">
    <property type="entry name" value="Myb/SANT-like_dom"/>
</dbReference>
<dbReference type="Proteomes" id="UP000004995">
    <property type="component" value="Unassembled WGS sequence"/>
</dbReference>
<dbReference type="Pfam" id="PF26138">
    <property type="entry name" value="DUF8040"/>
    <property type="match status" value="1"/>
</dbReference>
<dbReference type="PANTHER" id="PTHR46934">
    <property type="entry name" value="MYB_DNA-BIND_3 DOMAIN-CONTAINING PROTEIN-RELATED"/>
    <property type="match status" value="1"/>
</dbReference>
<evidence type="ECO:0000259" key="1">
    <source>
        <dbReference type="Pfam" id="PF12776"/>
    </source>
</evidence>
<evidence type="ECO:0000259" key="2">
    <source>
        <dbReference type="Pfam" id="PF26138"/>
    </source>
</evidence>
<dbReference type="Pfam" id="PF12776">
    <property type="entry name" value="Myb_DNA-bind_3"/>
    <property type="match status" value="1"/>
</dbReference>
<dbReference type="HOGENOM" id="CLU_100851_0_0_1"/>
<dbReference type="Gramene" id="KQL29787">
    <property type="protein sequence ID" value="KQL29787"/>
    <property type="gene ID" value="SETIT_019121mg"/>
</dbReference>
<keyword evidence="4" id="KW-1185">Reference proteome</keyword>
<feature type="domain" description="Myb/SANT-like" evidence="1">
    <location>
        <begin position="160"/>
        <end position="219"/>
    </location>
</feature>
<dbReference type="InParanoid" id="K3YXX2"/>
<proteinExistence type="predicted"/>
<evidence type="ECO:0000313" key="3">
    <source>
        <dbReference type="EnsemblPlants" id="KQL29787"/>
    </source>
</evidence>
<reference evidence="4" key="1">
    <citation type="journal article" date="2012" name="Nat. Biotechnol.">
        <title>Reference genome sequence of the model plant Setaria.</title>
        <authorList>
            <person name="Bennetzen J.L."/>
            <person name="Schmutz J."/>
            <person name="Wang H."/>
            <person name="Percifield R."/>
            <person name="Hawkins J."/>
            <person name="Pontaroli A.C."/>
            <person name="Estep M."/>
            <person name="Feng L."/>
            <person name="Vaughn J.N."/>
            <person name="Grimwood J."/>
            <person name="Jenkins J."/>
            <person name="Barry K."/>
            <person name="Lindquist E."/>
            <person name="Hellsten U."/>
            <person name="Deshpande S."/>
            <person name="Wang X."/>
            <person name="Wu X."/>
            <person name="Mitros T."/>
            <person name="Triplett J."/>
            <person name="Yang X."/>
            <person name="Ye C.Y."/>
            <person name="Mauro-Herrera M."/>
            <person name="Wang L."/>
            <person name="Li P."/>
            <person name="Sharma M."/>
            <person name="Sharma R."/>
            <person name="Ronald P.C."/>
            <person name="Panaud O."/>
            <person name="Kellogg E.A."/>
            <person name="Brutnell T.P."/>
            <person name="Doust A.N."/>
            <person name="Tuskan G.A."/>
            <person name="Rokhsar D."/>
            <person name="Devos K.M."/>
        </authorList>
    </citation>
    <scope>NUCLEOTIDE SEQUENCE [LARGE SCALE GENOMIC DNA]</scope>
    <source>
        <strain evidence="4">cv. Yugu1</strain>
    </source>
</reference>